<comment type="function">
    <text evidence="1">Required for the transposition of the insertion element.</text>
</comment>
<keyword evidence="4" id="KW-0238">DNA-binding</keyword>
<evidence type="ECO:0000256" key="5">
    <source>
        <dbReference type="ARBA" id="ARBA00023172"/>
    </source>
</evidence>
<organism evidence="6 7">
    <name type="scientific">Mycobacterium lacus</name>
    <dbReference type="NCBI Taxonomy" id="169765"/>
    <lineage>
        <taxon>Bacteria</taxon>
        <taxon>Bacillati</taxon>
        <taxon>Actinomycetota</taxon>
        <taxon>Actinomycetes</taxon>
        <taxon>Mycobacteriales</taxon>
        <taxon>Mycobacteriaceae</taxon>
        <taxon>Mycobacterium</taxon>
    </lineage>
</organism>
<dbReference type="AlphaFoldDB" id="A0A7I7NKB2"/>
<sequence length="70" mass="8010">MAEIWNAEDKRHALDAVKAFEVAYGATYPKAVAKITDDLEQLLAFYDFPAEHWVHLRTTKPDRKHLLDGA</sequence>
<dbReference type="Pfam" id="PF00872">
    <property type="entry name" value="Transposase_mut"/>
    <property type="match status" value="1"/>
</dbReference>
<gene>
    <name evidence="6" type="ORF">MLAC_21220</name>
</gene>
<keyword evidence="7" id="KW-1185">Reference proteome</keyword>
<evidence type="ECO:0000313" key="7">
    <source>
        <dbReference type="Proteomes" id="UP000466396"/>
    </source>
</evidence>
<keyword evidence="3" id="KW-0815">Transposition</keyword>
<name>A0A7I7NKB2_9MYCO</name>
<evidence type="ECO:0008006" key="8">
    <source>
        <dbReference type="Google" id="ProtNLM"/>
    </source>
</evidence>
<evidence type="ECO:0000256" key="3">
    <source>
        <dbReference type="ARBA" id="ARBA00022578"/>
    </source>
</evidence>
<comment type="similarity">
    <text evidence="2">Belongs to the transposase mutator family.</text>
</comment>
<dbReference type="Proteomes" id="UP000466396">
    <property type="component" value="Chromosome"/>
</dbReference>
<evidence type="ECO:0000313" key="6">
    <source>
        <dbReference type="EMBL" id="BBX96828.1"/>
    </source>
</evidence>
<evidence type="ECO:0000256" key="4">
    <source>
        <dbReference type="ARBA" id="ARBA00023125"/>
    </source>
</evidence>
<protein>
    <recommendedName>
        <fullName evidence="8">Mutator family transposase</fullName>
    </recommendedName>
</protein>
<accession>A0A7I7NKB2</accession>
<evidence type="ECO:0000256" key="1">
    <source>
        <dbReference type="ARBA" id="ARBA00002190"/>
    </source>
</evidence>
<dbReference type="GO" id="GO:0003677">
    <property type="term" value="F:DNA binding"/>
    <property type="evidence" value="ECO:0007669"/>
    <property type="project" value="UniProtKB-KW"/>
</dbReference>
<keyword evidence="5" id="KW-0233">DNA recombination</keyword>
<dbReference type="KEGG" id="mlj:MLAC_21220"/>
<evidence type="ECO:0000256" key="2">
    <source>
        <dbReference type="ARBA" id="ARBA00010961"/>
    </source>
</evidence>
<dbReference type="GO" id="GO:0004803">
    <property type="term" value="F:transposase activity"/>
    <property type="evidence" value="ECO:0007669"/>
    <property type="project" value="InterPro"/>
</dbReference>
<dbReference type="InterPro" id="IPR001207">
    <property type="entry name" value="Transposase_mutator"/>
</dbReference>
<proteinExistence type="inferred from homology"/>
<dbReference type="GO" id="GO:0006313">
    <property type="term" value="P:DNA transposition"/>
    <property type="evidence" value="ECO:0007669"/>
    <property type="project" value="InterPro"/>
</dbReference>
<dbReference type="EMBL" id="AP022581">
    <property type="protein sequence ID" value="BBX96828.1"/>
    <property type="molecule type" value="Genomic_DNA"/>
</dbReference>
<reference evidence="6 7" key="1">
    <citation type="journal article" date="2019" name="Emerg. Microbes Infect.">
        <title>Comprehensive subspecies identification of 175 nontuberculous mycobacteria species based on 7547 genomic profiles.</title>
        <authorList>
            <person name="Matsumoto Y."/>
            <person name="Kinjo T."/>
            <person name="Motooka D."/>
            <person name="Nabeya D."/>
            <person name="Jung N."/>
            <person name="Uechi K."/>
            <person name="Horii T."/>
            <person name="Iida T."/>
            <person name="Fujita J."/>
            <person name="Nakamura S."/>
        </authorList>
    </citation>
    <scope>NUCLEOTIDE SEQUENCE [LARGE SCALE GENOMIC DNA]</scope>
    <source>
        <strain evidence="6 7">JCM 15657</strain>
    </source>
</reference>